<evidence type="ECO:0000313" key="2">
    <source>
        <dbReference type="Proteomes" id="UP000807716"/>
    </source>
</evidence>
<reference evidence="1" key="1">
    <citation type="journal article" date="2020" name="Fungal Divers.">
        <title>Resolving the Mortierellaceae phylogeny through synthesis of multi-gene phylogenetics and phylogenomics.</title>
        <authorList>
            <person name="Vandepol N."/>
            <person name="Liber J."/>
            <person name="Desiro A."/>
            <person name="Na H."/>
            <person name="Kennedy M."/>
            <person name="Barry K."/>
            <person name="Grigoriev I.V."/>
            <person name="Miller A.N."/>
            <person name="O'Donnell K."/>
            <person name="Stajich J.E."/>
            <person name="Bonito G."/>
        </authorList>
    </citation>
    <scope>NUCLEOTIDE SEQUENCE</scope>
    <source>
        <strain evidence="1">BC1065</strain>
    </source>
</reference>
<evidence type="ECO:0000313" key="1">
    <source>
        <dbReference type="EMBL" id="KAG0257498.1"/>
    </source>
</evidence>
<keyword evidence="2" id="KW-1185">Reference proteome</keyword>
<dbReference type="Proteomes" id="UP000807716">
    <property type="component" value="Unassembled WGS sequence"/>
</dbReference>
<name>A0A9P6Q1I9_9FUNG</name>
<organism evidence="1 2">
    <name type="scientific">Actinomortierella ambigua</name>
    <dbReference type="NCBI Taxonomy" id="1343610"/>
    <lineage>
        <taxon>Eukaryota</taxon>
        <taxon>Fungi</taxon>
        <taxon>Fungi incertae sedis</taxon>
        <taxon>Mucoromycota</taxon>
        <taxon>Mortierellomycotina</taxon>
        <taxon>Mortierellomycetes</taxon>
        <taxon>Mortierellales</taxon>
        <taxon>Mortierellaceae</taxon>
        <taxon>Actinomortierella</taxon>
    </lineage>
</organism>
<dbReference type="EMBL" id="JAAAJB010000358">
    <property type="protein sequence ID" value="KAG0257498.1"/>
    <property type="molecule type" value="Genomic_DNA"/>
</dbReference>
<comment type="caution">
    <text evidence="1">The sequence shown here is derived from an EMBL/GenBank/DDBJ whole genome shotgun (WGS) entry which is preliminary data.</text>
</comment>
<dbReference type="AlphaFoldDB" id="A0A9P6Q1I9"/>
<protein>
    <submittedName>
        <fullName evidence="1">Uncharacterized protein</fullName>
    </submittedName>
</protein>
<proteinExistence type="predicted"/>
<gene>
    <name evidence="1" type="ORF">DFQ27_005074</name>
</gene>
<sequence>MAMDAPRQPQSSYWHGQNSGWLQLEDLAVSMLASAAIFTNTASKQFYRIAMDDQVWRSLALKSSLPENCLEKARLICGGGASWHSVMRTATIIMRENERIMQNTLLQMRAKIEQVRRSLDRQTRVLDETHRRLASLASKLRHMECCDQQRERARVREQVHRERMAEDQRWFSEWAASDEVRELQLEQMDLDEVEGFDI</sequence>
<dbReference type="OrthoDB" id="3219396at2759"/>
<accession>A0A9P6Q1I9</accession>